<proteinExistence type="predicted"/>
<evidence type="ECO:0000313" key="2">
    <source>
        <dbReference type="Proteomes" id="UP001066276"/>
    </source>
</evidence>
<sequence>MKVVVRGACMSETKGIWHALEIELALQEIKLTSLQKALLIGNIGKAEWNAQCLKVGEIWYRLDKHNRSVGRSRWYREGDKSERLLARLIKTDQQPQPILELHNGYGTLVHTQQAINKIFASHLQKFYTDDQGETWEQVIHTYLQTIQLPRLAPEARAPLETLIT</sequence>
<protein>
    <submittedName>
        <fullName evidence="1">Uncharacterized protein</fullName>
    </submittedName>
</protein>
<keyword evidence="2" id="KW-1185">Reference proteome</keyword>
<dbReference type="EMBL" id="JANPWB010000014">
    <property type="protein sequence ID" value="KAJ1100489.1"/>
    <property type="molecule type" value="Genomic_DNA"/>
</dbReference>
<dbReference type="AlphaFoldDB" id="A0AAV7MD93"/>
<name>A0AAV7MD93_PLEWA</name>
<evidence type="ECO:0000313" key="1">
    <source>
        <dbReference type="EMBL" id="KAJ1100489.1"/>
    </source>
</evidence>
<comment type="caution">
    <text evidence="1">The sequence shown here is derived from an EMBL/GenBank/DDBJ whole genome shotgun (WGS) entry which is preliminary data.</text>
</comment>
<dbReference type="Proteomes" id="UP001066276">
    <property type="component" value="Chromosome 10"/>
</dbReference>
<reference evidence="1" key="1">
    <citation type="journal article" date="2022" name="bioRxiv">
        <title>Sequencing and chromosome-scale assembly of the giantPleurodeles waltlgenome.</title>
        <authorList>
            <person name="Brown T."/>
            <person name="Elewa A."/>
            <person name="Iarovenko S."/>
            <person name="Subramanian E."/>
            <person name="Araus A.J."/>
            <person name="Petzold A."/>
            <person name="Susuki M."/>
            <person name="Suzuki K.-i.T."/>
            <person name="Hayashi T."/>
            <person name="Toyoda A."/>
            <person name="Oliveira C."/>
            <person name="Osipova E."/>
            <person name="Leigh N.D."/>
            <person name="Simon A."/>
            <person name="Yun M.H."/>
        </authorList>
    </citation>
    <scope>NUCLEOTIDE SEQUENCE</scope>
    <source>
        <strain evidence="1">20211129_DDA</strain>
        <tissue evidence="1">Liver</tissue>
    </source>
</reference>
<organism evidence="1 2">
    <name type="scientific">Pleurodeles waltl</name>
    <name type="common">Iberian ribbed newt</name>
    <dbReference type="NCBI Taxonomy" id="8319"/>
    <lineage>
        <taxon>Eukaryota</taxon>
        <taxon>Metazoa</taxon>
        <taxon>Chordata</taxon>
        <taxon>Craniata</taxon>
        <taxon>Vertebrata</taxon>
        <taxon>Euteleostomi</taxon>
        <taxon>Amphibia</taxon>
        <taxon>Batrachia</taxon>
        <taxon>Caudata</taxon>
        <taxon>Salamandroidea</taxon>
        <taxon>Salamandridae</taxon>
        <taxon>Pleurodelinae</taxon>
        <taxon>Pleurodeles</taxon>
    </lineage>
</organism>
<gene>
    <name evidence="1" type="ORF">NDU88_005574</name>
</gene>
<accession>A0AAV7MD93</accession>